<protein>
    <submittedName>
        <fullName evidence="1">Uncharacterized protein</fullName>
    </submittedName>
</protein>
<keyword evidence="2" id="KW-1185">Reference proteome</keyword>
<organism evidence="1 2">
    <name type="scientific">Acer saccharum</name>
    <name type="common">Sugar maple</name>
    <dbReference type="NCBI Taxonomy" id="4024"/>
    <lineage>
        <taxon>Eukaryota</taxon>
        <taxon>Viridiplantae</taxon>
        <taxon>Streptophyta</taxon>
        <taxon>Embryophyta</taxon>
        <taxon>Tracheophyta</taxon>
        <taxon>Spermatophyta</taxon>
        <taxon>Magnoliopsida</taxon>
        <taxon>eudicotyledons</taxon>
        <taxon>Gunneridae</taxon>
        <taxon>Pentapetalae</taxon>
        <taxon>rosids</taxon>
        <taxon>malvids</taxon>
        <taxon>Sapindales</taxon>
        <taxon>Sapindaceae</taxon>
        <taxon>Hippocastanoideae</taxon>
        <taxon>Acereae</taxon>
        <taxon>Acer</taxon>
    </lineage>
</organism>
<reference evidence="1" key="1">
    <citation type="journal article" date="2022" name="Plant J.">
        <title>Strategies of tolerance reflected in two North American maple genomes.</title>
        <authorList>
            <person name="McEvoy S.L."/>
            <person name="Sezen U.U."/>
            <person name="Trouern-Trend A."/>
            <person name="McMahon S.M."/>
            <person name="Schaberg P.G."/>
            <person name="Yang J."/>
            <person name="Wegrzyn J.L."/>
            <person name="Swenson N.G."/>
        </authorList>
    </citation>
    <scope>NUCLEOTIDE SEQUENCE</scope>
    <source>
        <strain evidence="1">NS2018</strain>
    </source>
</reference>
<evidence type="ECO:0000313" key="2">
    <source>
        <dbReference type="Proteomes" id="UP001168877"/>
    </source>
</evidence>
<dbReference type="AlphaFoldDB" id="A0AA39RRI3"/>
<proteinExistence type="predicted"/>
<comment type="caution">
    <text evidence="1">The sequence shown here is derived from an EMBL/GenBank/DDBJ whole genome shotgun (WGS) entry which is preliminary data.</text>
</comment>
<dbReference type="Proteomes" id="UP001168877">
    <property type="component" value="Unassembled WGS sequence"/>
</dbReference>
<sequence>MSVGSGSQNQGECVRNRDYSRRMAKLNAAQFIFERGIYLDELKHTSVPEIVLQRRWGDFVKAPRMSNATVVKELYASMDSEKVKKGGQSCGFTASNLMKPALAKALHGTEDDRWDIKHELKQSQLPHLLAFWNIFLAHSLMPALHRTTLGED</sequence>
<name>A0AA39RRI3_ACESA</name>
<dbReference type="EMBL" id="JAUESC010000385">
    <property type="protein sequence ID" value="KAK0579503.1"/>
    <property type="molecule type" value="Genomic_DNA"/>
</dbReference>
<evidence type="ECO:0000313" key="1">
    <source>
        <dbReference type="EMBL" id="KAK0579503.1"/>
    </source>
</evidence>
<accession>A0AA39RRI3</accession>
<gene>
    <name evidence="1" type="ORF">LWI29_027225</name>
</gene>
<reference evidence="1" key="2">
    <citation type="submission" date="2023-06" db="EMBL/GenBank/DDBJ databases">
        <authorList>
            <person name="Swenson N.G."/>
            <person name="Wegrzyn J.L."/>
            <person name="Mcevoy S.L."/>
        </authorList>
    </citation>
    <scope>NUCLEOTIDE SEQUENCE</scope>
    <source>
        <strain evidence="1">NS2018</strain>
        <tissue evidence="1">Leaf</tissue>
    </source>
</reference>